<keyword evidence="2" id="KW-1185">Reference proteome</keyword>
<dbReference type="OrthoDB" id="2204629at2759"/>
<accession>A0A1X2GEX0</accession>
<dbReference type="EMBL" id="MCGT01000018">
    <property type="protein sequence ID" value="ORX52288.1"/>
    <property type="molecule type" value="Genomic_DNA"/>
</dbReference>
<dbReference type="AlphaFoldDB" id="A0A1X2GEX0"/>
<proteinExistence type="predicted"/>
<organism evidence="1 2">
    <name type="scientific">Hesseltinella vesiculosa</name>
    <dbReference type="NCBI Taxonomy" id="101127"/>
    <lineage>
        <taxon>Eukaryota</taxon>
        <taxon>Fungi</taxon>
        <taxon>Fungi incertae sedis</taxon>
        <taxon>Mucoromycota</taxon>
        <taxon>Mucoromycotina</taxon>
        <taxon>Mucoromycetes</taxon>
        <taxon>Mucorales</taxon>
        <taxon>Cunninghamellaceae</taxon>
        <taxon>Hesseltinella</taxon>
    </lineage>
</organism>
<gene>
    <name evidence="1" type="ORF">DM01DRAFT_1288971</name>
</gene>
<comment type="caution">
    <text evidence="1">The sequence shown here is derived from an EMBL/GenBank/DDBJ whole genome shotgun (WGS) entry which is preliminary data.</text>
</comment>
<name>A0A1X2GEX0_9FUNG</name>
<dbReference type="Proteomes" id="UP000242146">
    <property type="component" value="Unassembled WGS sequence"/>
</dbReference>
<protein>
    <submittedName>
        <fullName evidence="1">Uncharacterized protein</fullName>
    </submittedName>
</protein>
<sequence length="66" mass="7362">WPPLRPGAPSLSSSLVYGSIIAAIWSAHWRYIFDEVPFTVTSVLATVNRTIQYLYDEACLLPHSSP</sequence>
<evidence type="ECO:0000313" key="2">
    <source>
        <dbReference type="Proteomes" id="UP000242146"/>
    </source>
</evidence>
<reference evidence="1 2" key="1">
    <citation type="submission" date="2016-07" db="EMBL/GenBank/DDBJ databases">
        <title>Pervasive Adenine N6-methylation of Active Genes in Fungi.</title>
        <authorList>
            <consortium name="DOE Joint Genome Institute"/>
            <person name="Mondo S.J."/>
            <person name="Dannebaum R.O."/>
            <person name="Kuo R.C."/>
            <person name="Labutti K."/>
            <person name="Haridas S."/>
            <person name="Kuo A."/>
            <person name="Salamov A."/>
            <person name="Ahrendt S.R."/>
            <person name="Lipzen A."/>
            <person name="Sullivan W."/>
            <person name="Andreopoulos W.B."/>
            <person name="Clum A."/>
            <person name="Lindquist E."/>
            <person name="Daum C."/>
            <person name="Ramamoorthy G.K."/>
            <person name="Gryganskyi A."/>
            <person name="Culley D."/>
            <person name="Magnuson J.K."/>
            <person name="James T.Y."/>
            <person name="O'Malley M.A."/>
            <person name="Stajich J.E."/>
            <person name="Spatafora J.W."/>
            <person name="Visel A."/>
            <person name="Grigoriev I.V."/>
        </authorList>
    </citation>
    <scope>NUCLEOTIDE SEQUENCE [LARGE SCALE GENOMIC DNA]</scope>
    <source>
        <strain evidence="1 2">NRRL 3301</strain>
    </source>
</reference>
<feature type="non-terminal residue" evidence="1">
    <location>
        <position position="1"/>
    </location>
</feature>
<evidence type="ECO:0000313" key="1">
    <source>
        <dbReference type="EMBL" id="ORX52288.1"/>
    </source>
</evidence>